<feature type="compositionally biased region" description="Polar residues" evidence="5">
    <location>
        <begin position="1"/>
        <end position="16"/>
    </location>
</feature>
<dbReference type="InterPro" id="IPR040462">
    <property type="entry name" value="EARLY_FLOWERING_4"/>
</dbReference>
<comment type="similarity">
    <text evidence="2">Belongs to the EARLY FLOWERING 4 family.</text>
</comment>
<protein>
    <recommendedName>
        <fullName evidence="6">Protein EARLY FLOWERING 4 domain-containing protein</fullName>
    </recommendedName>
</protein>
<evidence type="ECO:0000256" key="5">
    <source>
        <dbReference type="SAM" id="MobiDB-lite"/>
    </source>
</evidence>
<feature type="domain" description="Protein EARLY FLOWERING 4" evidence="6">
    <location>
        <begin position="36"/>
        <end position="102"/>
    </location>
</feature>
<evidence type="ECO:0000256" key="2">
    <source>
        <dbReference type="ARBA" id="ARBA00009514"/>
    </source>
</evidence>
<dbReference type="Proteomes" id="UP001188597">
    <property type="component" value="Unassembled WGS sequence"/>
</dbReference>
<proteinExistence type="inferred from homology"/>
<name>A0AA89BKX2_9ASTE</name>
<reference evidence="7" key="1">
    <citation type="submission" date="2022-12" db="EMBL/GenBank/DDBJ databases">
        <title>Draft genome assemblies for two species of Escallonia (Escalloniales).</title>
        <authorList>
            <person name="Chanderbali A."/>
            <person name="Dervinis C."/>
            <person name="Anghel I."/>
            <person name="Soltis D."/>
            <person name="Soltis P."/>
            <person name="Zapata F."/>
        </authorList>
    </citation>
    <scope>NUCLEOTIDE SEQUENCE</scope>
    <source>
        <strain evidence="7">UCBG64.0493</strain>
        <tissue evidence="7">Leaf</tissue>
    </source>
</reference>
<dbReference type="GO" id="GO:0042753">
    <property type="term" value="P:positive regulation of circadian rhythm"/>
    <property type="evidence" value="ECO:0007669"/>
    <property type="project" value="InterPro"/>
</dbReference>
<sequence length="130" mass="14941">MDDTSQTLARPPISTTNKRRRSAGAEIYGDDCGEEYDAEAWEMLSAGFQDVRSVLDRNRTLIQQVNENHMSKIPDTLVNNIAIIREINSNIAKVRSLYSDLSGWEDGKENRRRILRDRRDLRISQYSLPA</sequence>
<evidence type="ECO:0000313" key="8">
    <source>
        <dbReference type="Proteomes" id="UP001188597"/>
    </source>
</evidence>
<keyword evidence="4" id="KW-0539">Nucleus</keyword>
<dbReference type="GO" id="GO:0005634">
    <property type="term" value="C:nucleus"/>
    <property type="evidence" value="ECO:0007669"/>
    <property type="project" value="UniProtKB-SubCell"/>
</dbReference>
<dbReference type="PANTHER" id="PTHR33469:SF5">
    <property type="entry name" value="PROTEIN EARLY FLOWERING 4"/>
    <property type="match status" value="1"/>
</dbReference>
<dbReference type="AlphaFoldDB" id="A0AA89BKX2"/>
<evidence type="ECO:0000313" key="7">
    <source>
        <dbReference type="EMBL" id="KAK3035446.1"/>
    </source>
</evidence>
<dbReference type="InterPro" id="IPR009741">
    <property type="entry name" value="EARLY_FLOWERING_4_dom"/>
</dbReference>
<accession>A0AA89BKX2</accession>
<dbReference type="PANTHER" id="PTHR33469">
    <property type="entry name" value="PROTEIN ELF4-LIKE 4"/>
    <property type="match status" value="1"/>
</dbReference>
<gene>
    <name evidence="7" type="ORF">RJ639_032871</name>
</gene>
<dbReference type="EMBL" id="JAVXUP010000174">
    <property type="protein sequence ID" value="KAK3035446.1"/>
    <property type="molecule type" value="Genomic_DNA"/>
</dbReference>
<feature type="region of interest" description="Disordered" evidence="5">
    <location>
        <begin position="1"/>
        <end position="24"/>
    </location>
</feature>
<evidence type="ECO:0000259" key="6">
    <source>
        <dbReference type="Pfam" id="PF07011"/>
    </source>
</evidence>
<comment type="subcellular location">
    <subcellularLocation>
        <location evidence="1">Nucleus</location>
    </subcellularLocation>
</comment>
<organism evidence="7 8">
    <name type="scientific">Escallonia herrerae</name>
    <dbReference type="NCBI Taxonomy" id="1293975"/>
    <lineage>
        <taxon>Eukaryota</taxon>
        <taxon>Viridiplantae</taxon>
        <taxon>Streptophyta</taxon>
        <taxon>Embryophyta</taxon>
        <taxon>Tracheophyta</taxon>
        <taxon>Spermatophyta</taxon>
        <taxon>Magnoliopsida</taxon>
        <taxon>eudicotyledons</taxon>
        <taxon>Gunneridae</taxon>
        <taxon>Pentapetalae</taxon>
        <taxon>asterids</taxon>
        <taxon>campanulids</taxon>
        <taxon>Escalloniales</taxon>
        <taxon>Escalloniaceae</taxon>
        <taxon>Escallonia</taxon>
    </lineage>
</organism>
<evidence type="ECO:0000256" key="4">
    <source>
        <dbReference type="ARBA" id="ARBA00023242"/>
    </source>
</evidence>
<evidence type="ECO:0000256" key="3">
    <source>
        <dbReference type="ARBA" id="ARBA00023108"/>
    </source>
</evidence>
<dbReference type="Pfam" id="PF07011">
    <property type="entry name" value="Elf4"/>
    <property type="match status" value="1"/>
</dbReference>
<dbReference type="GO" id="GO:0048511">
    <property type="term" value="P:rhythmic process"/>
    <property type="evidence" value="ECO:0007669"/>
    <property type="project" value="UniProtKB-KW"/>
</dbReference>
<keyword evidence="3" id="KW-0090">Biological rhythms</keyword>
<evidence type="ECO:0000256" key="1">
    <source>
        <dbReference type="ARBA" id="ARBA00004123"/>
    </source>
</evidence>
<keyword evidence="8" id="KW-1185">Reference proteome</keyword>
<comment type="caution">
    <text evidence="7">The sequence shown here is derived from an EMBL/GenBank/DDBJ whole genome shotgun (WGS) entry which is preliminary data.</text>
</comment>
<dbReference type="GO" id="GO:0009649">
    <property type="term" value="P:entrainment of circadian clock"/>
    <property type="evidence" value="ECO:0007669"/>
    <property type="project" value="TreeGrafter"/>
</dbReference>